<keyword evidence="1" id="KW-0762">Sugar transport</keyword>
<accession>A0ACC1Z2Z1</accession>
<keyword evidence="2" id="KW-1185">Reference proteome</keyword>
<protein>
    <submittedName>
        <fullName evidence="1">Bidirectional sugar transporter SWEET</fullName>
    </submittedName>
</protein>
<dbReference type="Proteomes" id="UP001164539">
    <property type="component" value="Chromosome 1"/>
</dbReference>
<evidence type="ECO:0000313" key="1">
    <source>
        <dbReference type="EMBL" id="KAJ4729195.1"/>
    </source>
</evidence>
<sequence>MVSASTARNIVGIIGNVISFFLFASPVPTFVKIFKNRSVEEFKPDPYLATIMNCSLWVYYGLPFVTPDSILVVTINGTGLAMEIAYITMFFIFAQRKGRWKVIRWLIVELVCLAILVLCTMLLVHNHKNRSRIVGIFCVIFVVLMYASPLTIMGQVIKTKSVKYMPFYLSLANFLNGVIWVTYALIRFDLYILIGNGIGALFGAIQLILYARYYSSTPKDEDLDDDEKKKPTDVQLSHNPPPAAANRPLA</sequence>
<organism evidence="1 2">
    <name type="scientific">Melia azedarach</name>
    <name type="common">Chinaberry tree</name>
    <dbReference type="NCBI Taxonomy" id="155640"/>
    <lineage>
        <taxon>Eukaryota</taxon>
        <taxon>Viridiplantae</taxon>
        <taxon>Streptophyta</taxon>
        <taxon>Embryophyta</taxon>
        <taxon>Tracheophyta</taxon>
        <taxon>Spermatophyta</taxon>
        <taxon>Magnoliopsida</taxon>
        <taxon>eudicotyledons</taxon>
        <taxon>Gunneridae</taxon>
        <taxon>Pentapetalae</taxon>
        <taxon>rosids</taxon>
        <taxon>malvids</taxon>
        <taxon>Sapindales</taxon>
        <taxon>Meliaceae</taxon>
        <taxon>Melia</taxon>
    </lineage>
</organism>
<proteinExistence type="predicted"/>
<comment type="caution">
    <text evidence="1">The sequence shown here is derived from an EMBL/GenBank/DDBJ whole genome shotgun (WGS) entry which is preliminary data.</text>
</comment>
<dbReference type="EMBL" id="CM051394">
    <property type="protein sequence ID" value="KAJ4729195.1"/>
    <property type="molecule type" value="Genomic_DNA"/>
</dbReference>
<reference evidence="1 2" key="1">
    <citation type="journal article" date="2023" name="Science">
        <title>Complex scaffold remodeling in plant triterpene biosynthesis.</title>
        <authorList>
            <person name="De La Pena R."/>
            <person name="Hodgson H."/>
            <person name="Liu J.C."/>
            <person name="Stephenson M.J."/>
            <person name="Martin A.C."/>
            <person name="Owen C."/>
            <person name="Harkess A."/>
            <person name="Leebens-Mack J."/>
            <person name="Jimenez L.E."/>
            <person name="Osbourn A."/>
            <person name="Sattely E.S."/>
        </authorList>
    </citation>
    <scope>NUCLEOTIDE SEQUENCE [LARGE SCALE GENOMIC DNA]</scope>
    <source>
        <strain evidence="2">cv. JPN11</strain>
        <tissue evidence="1">Leaf</tissue>
    </source>
</reference>
<evidence type="ECO:0000313" key="2">
    <source>
        <dbReference type="Proteomes" id="UP001164539"/>
    </source>
</evidence>
<keyword evidence="1" id="KW-0813">Transport</keyword>
<name>A0ACC1Z2Z1_MELAZ</name>
<gene>
    <name evidence="1" type="ORF">OWV82_002016</name>
</gene>